<dbReference type="GO" id="GO:0005737">
    <property type="term" value="C:cytoplasm"/>
    <property type="evidence" value="ECO:0007669"/>
    <property type="project" value="TreeGrafter"/>
</dbReference>
<organism evidence="2 3">
    <name type="scientific">Cyprinus carpio</name>
    <name type="common">Common carp</name>
    <dbReference type="NCBI Taxonomy" id="7962"/>
    <lineage>
        <taxon>Eukaryota</taxon>
        <taxon>Metazoa</taxon>
        <taxon>Chordata</taxon>
        <taxon>Craniata</taxon>
        <taxon>Vertebrata</taxon>
        <taxon>Euteleostomi</taxon>
        <taxon>Actinopterygii</taxon>
        <taxon>Neopterygii</taxon>
        <taxon>Teleostei</taxon>
        <taxon>Ostariophysi</taxon>
        <taxon>Cypriniformes</taxon>
        <taxon>Cyprinidae</taxon>
        <taxon>Cyprininae</taxon>
        <taxon>Cyprinus</taxon>
    </lineage>
</organism>
<keyword evidence="1" id="KW-0175">Coiled coil</keyword>
<dbReference type="AlphaFoldDB" id="A0A8C2KYD7"/>
<dbReference type="Gene3D" id="1.25.40.10">
    <property type="entry name" value="Tetratricopeptide repeat domain"/>
    <property type="match status" value="1"/>
</dbReference>
<proteinExistence type="predicted"/>
<evidence type="ECO:0000313" key="2">
    <source>
        <dbReference type="Ensembl" id="ENSCCRP00020116982.1"/>
    </source>
</evidence>
<feature type="coiled-coil region" evidence="1">
    <location>
        <begin position="588"/>
        <end position="615"/>
    </location>
</feature>
<sequence length="1042" mass="120563">MVIARPINLSVYNSVCVCVRGAITLTLSVCEWMYLFYTPDDFERHKSISFLFLFSIDKIRKSLRVWGKFVKVSPVTVIQMAYYTVPNKYGSQIPLQTEVRDRLSSLDVVWGNMFEGEDIDPQLVLEKEAEFYRGAPPQWLNFYCAEKNHTPFVKRDIYTKITKLIQKKREINHSISSINLFHQPGSGGTTLAMQVLWDLRKKLRCAQVIDSTSDSKAIAQQVIHLFNARNSQNQNTVLLFVDNKETEENDGMQFNSLRENLIQNIKQSNISANAPVVIILNCLRKKNRTGKEKLMLCTMLSKEEQDNFNAKHTEVSQRHDRHKEFHGFNIMQGNFSQTYITEACEYLKPLKTKKRPRNAQILSFLALMNSYAPGSYLTETWCLEFLDKKNHISGRPTLEKQMGTFADLLVIYSTCSGGAKSQDRCIRMAHPMIADKCLWLLTDAGVTLSDTAINLLSHLCPQTVQPYLVKIIKQLLKKREKHLPKDEREEKLQKFSNLIQDIKEKENKSMCVGLFRHAAKTFPRDPFIPQALARFYYIELRDYEKAALWAKTAILREPNNSFIRDTLGQVYKNQLKNPNFAKLSKNILQIGTQALKAFEEEAETAEKELEPGMQEDGVTNISTVFNYRGLFGYIQVANTIFYKLKNVKTEWSKVLRQETKSHSLIHSEKCGKYQSLLASLKQRIEEKLSFFETFLKYSKPKIDKSEPEYIWTDIVDCYEKFITKEEHFCRSFAGLLSTLSNITSVSDLEQITEQWREIHMNSQTESDAQNYILANIILSQKSANSEILRTVPELQDILQKLWERQNKNGSPEFYLLVLLLFWPDGAKKTGNTLDLKVCVQYMRKSYERTYQKYLRFRYLVPLFFLGNGGGLQRLVHQTEFTSLLAEEHETAESEGLQRIEGEIRNHKVFALRGKDQIEVSPHNPASVYNTDLVSFYLGFTIRGPVAYNIRYVKKSAQFVDKHKKNIIQRAEKVDFIIDDLHPLIGTEQYSTIIAASTNNEKMEKLYSVLSAGYEIKDNFYQSLLKNERELIKDLINFEKSSS</sequence>
<dbReference type="Proteomes" id="UP000694701">
    <property type="component" value="Unplaced"/>
</dbReference>
<dbReference type="PANTHER" id="PTHR16155:SF18">
    <property type="entry name" value="STERILE ALPHA MOTIF DOMAIN-CONTAINING PROTEIN 9-LIKE"/>
    <property type="match status" value="1"/>
</dbReference>
<evidence type="ECO:0000313" key="3">
    <source>
        <dbReference type="Proteomes" id="UP000694701"/>
    </source>
</evidence>
<protein>
    <recommendedName>
        <fullName evidence="4">Sterile alpha motif domain-containing protein 9-like</fullName>
    </recommendedName>
</protein>
<dbReference type="InterPro" id="IPR011990">
    <property type="entry name" value="TPR-like_helical_dom_sf"/>
</dbReference>
<dbReference type="InterPro" id="IPR011029">
    <property type="entry name" value="DEATH-like_dom_sf"/>
</dbReference>
<dbReference type="SUPFAM" id="SSF47986">
    <property type="entry name" value="DEATH domain"/>
    <property type="match status" value="1"/>
</dbReference>
<evidence type="ECO:0008006" key="4">
    <source>
        <dbReference type="Google" id="ProtNLM"/>
    </source>
</evidence>
<reference evidence="2" key="1">
    <citation type="submission" date="2025-08" db="UniProtKB">
        <authorList>
            <consortium name="Ensembl"/>
        </authorList>
    </citation>
    <scope>IDENTIFICATION</scope>
</reference>
<dbReference type="Gene3D" id="1.10.533.10">
    <property type="entry name" value="Death Domain, Fas"/>
    <property type="match status" value="1"/>
</dbReference>
<name>A0A8C2KYD7_CYPCA</name>
<dbReference type="Ensembl" id="ENSCCRT00020127545.1">
    <property type="protein sequence ID" value="ENSCCRP00020116982.1"/>
    <property type="gene ID" value="ENSCCRG00020052700.1"/>
</dbReference>
<accession>A0A8C2KYD7</accession>
<dbReference type="PANTHER" id="PTHR16155">
    <property type="entry name" value="DED DOMAIN-CONTAINING PROTEIN"/>
    <property type="match status" value="1"/>
</dbReference>
<evidence type="ECO:0000256" key="1">
    <source>
        <dbReference type="SAM" id="Coils"/>
    </source>
</evidence>